<dbReference type="InterPro" id="IPR038570">
    <property type="entry name" value="HicA_sf"/>
</dbReference>
<gene>
    <name evidence="8" type="ORF">CXZ10_13065</name>
</gene>
<dbReference type="InterPro" id="IPR012933">
    <property type="entry name" value="HicA_mRNA_interferase"/>
</dbReference>
<dbReference type="EMBL" id="PJNW01000009">
    <property type="protein sequence ID" value="PKR89028.1"/>
    <property type="molecule type" value="Genomic_DNA"/>
</dbReference>
<keyword evidence="2" id="KW-1277">Toxin-antitoxin system</keyword>
<dbReference type="AlphaFoldDB" id="A0A1I4WC53"/>
<reference evidence="8 9" key="1">
    <citation type="submission" date="2017-12" db="EMBL/GenBank/DDBJ databases">
        <title>Anaerobic carbon monoxide metabolism by Pleomorphomonas carboxyditropha sp. nov., a new mesophilic hydrogenogenic carboxidotroph.</title>
        <authorList>
            <person name="Esquivel-Elizondo S."/>
            <person name="Krajmalnik-Brown R."/>
        </authorList>
    </citation>
    <scope>NUCLEOTIDE SEQUENCE [LARGE SCALE GENOMIC DNA]</scope>
    <source>
        <strain evidence="8 9">R5-392</strain>
    </source>
</reference>
<keyword evidence="9" id="KW-1185">Reference proteome</keyword>
<keyword evidence="6" id="KW-0694">RNA-binding</keyword>
<keyword evidence="5" id="KW-0378">Hydrolase</keyword>
<evidence type="ECO:0000313" key="9">
    <source>
        <dbReference type="Proteomes" id="UP000233491"/>
    </source>
</evidence>
<keyword evidence="3" id="KW-0540">Nuclease</keyword>
<dbReference type="Gene3D" id="3.30.920.30">
    <property type="entry name" value="Hypothetical protein"/>
    <property type="match status" value="1"/>
</dbReference>
<dbReference type="RefSeq" id="WP_101289772.1">
    <property type="nucleotide sequence ID" value="NZ_FOUQ01000016.1"/>
</dbReference>
<keyword evidence="7" id="KW-0346">Stress response</keyword>
<evidence type="ECO:0000256" key="7">
    <source>
        <dbReference type="ARBA" id="ARBA00023016"/>
    </source>
</evidence>
<evidence type="ECO:0000256" key="1">
    <source>
        <dbReference type="ARBA" id="ARBA00006620"/>
    </source>
</evidence>
<evidence type="ECO:0000256" key="3">
    <source>
        <dbReference type="ARBA" id="ARBA00022722"/>
    </source>
</evidence>
<protein>
    <submittedName>
        <fullName evidence="8">Addiction module toxin, HicA family</fullName>
    </submittedName>
</protein>
<dbReference type="GO" id="GO:0004519">
    <property type="term" value="F:endonuclease activity"/>
    <property type="evidence" value="ECO:0007669"/>
    <property type="project" value="UniProtKB-KW"/>
</dbReference>
<dbReference type="SUPFAM" id="SSF54786">
    <property type="entry name" value="YcfA/nrd intein domain"/>
    <property type="match status" value="1"/>
</dbReference>
<dbReference type="OrthoDB" id="9811409at2"/>
<dbReference type="GO" id="GO:0016787">
    <property type="term" value="F:hydrolase activity"/>
    <property type="evidence" value="ECO:0007669"/>
    <property type="project" value="UniProtKB-KW"/>
</dbReference>
<evidence type="ECO:0000313" key="8">
    <source>
        <dbReference type="EMBL" id="PKR89028.1"/>
    </source>
</evidence>
<keyword evidence="4" id="KW-0255">Endonuclease</keyword>
<proteinExistence type="inferred from homology"/>
<evidence type="ECO:0000256" key="6">
    <source>
        <dbReference type="ARBA" id="ARBA00022884"/>
    </source>
</evidence>
<dbReference type="GO" id="GO:0003729">
    <property type="term" value="F:mRNA binding"/>
    <property type="evidence" value="ECO:0007669"/>
    <property type="project" value="InterPro"/>
</dbReference>
<sequence>METSSRDIIRRLEKDGFELVKVTGSHHKFRKGDKIVTVPHPKKDLPLGTVRNIYKQAGWL</sequence>
<evidence type="ECO:0000256" key="4">
    <source>
        <dbReference type="ARBA" id="ARBA00022759"/>
    </source>
</evidence>
<evidence type="ECO:0000256" key="2">
    <source>
        <dbReference type="ARBA" id="ARBA00022649"/>
    </source>
</evidence>
<name>A0A1I4WC53_9HYPH</name>
<comment type="caution">
    <text evidence="8">The sequence shown here is derived from an EMBL/GenBank/DDBJ whole genome shotgun (WGS) entry which is preliminary data.</text>
</comment>
<dbReference type="Proteomes" id="UP000233491">
    <property type="component" value="Unassembled WGS sequence"/>
</dbReference>
<comment type="similarity">
    <text evidence="1">Belongs to the HicA mRNA interferase family.</text>
</comment>
<evidence type="ECO:0000256" key="5">
    <source>
        <dbReference type="ARBA" id="ARBA00022801"/>
    </source>
</evidence>
<accession>A0A1I4WC53</accession>
<dbReference type="Pfam" id="PF07927">
    <property type="entry name" value="HicA_toxin"/>
    <property type="match status" value="1"/>
</dbReference>
<organism evidence="8 9">
    <name type="scientific">Pleomorphomonas diazotrophica</name>
    <dbReference type="NCBI Taxonomy" id="1166257"/>
    <lineage>
        <taxon>Bacteria</taxon>
        <taxon>Pseudomonadati</taxon>
        <taxon>Pseudomonadota</taxon>
        <taxon>Alphaproteobacteria</taxon>
        <taxon>Hyphomicrobiales</taxon>
        <taxon>Pleomorphomonadaceae</taxon>
        <taxon>Pleomorphomonas</taxon>
    </lineage>
</organism>